<reference evidence="4" key="1">
    <citation type="journal article" date="2021" name="Proc. Natl. Acad. Sci. U.S.A.">
        <title>Three genomes in the algal genus Volvox reveal the fate of a haploid sex-determining region after a transition to homothallism.</title>
        <authorList>
            <person name="Yamamoto K."/>
            <person name="Hamaji T."/>
            <person name="Kawai-Toyooka H."/>
            <person name="Matsuzaki R."/>
            <person name="Takahashi F."/>
            <person name="Nishimura Y."/>
            <person name="Kawachi M."/>
            <person name="Noguchi H."/>
            <person name="Minakuchi Y."/>
            <person name="Umen J.G."/>
            <person name="Toyoda A."/>
            <person name="Nozaki H."/>
        </authorList>
    </citation>
    <scope>NUCLEOTIDE SEQUENCE</scope>
    <source>
        <strain evidence="4">NIES-3780</strain>
    </source>
</reference>
<proteinExistence type="predicted"/>
<organism evidence="4 5">
    <name type="scientific">Volvox africanus</name>
    <dbReference type="NCBI Taxonomy" id="51714"/>
    <lineage>
        <taxon>Eukaryota</taxon>
        <taxon>Viridiplantae</taxon>
        <taxon>Chlorophyta</taxon>
        <taxon>core chlorophytes</taxon>
        <taxon>Chlorophyceae</taxon>
        <taxon>CS clade</taxon>
        <taxon>Chlamydomonadales</taxon>
        <taxon>Volvocaceae</taxon>
        <taxon>Volvox</taxon>
    </lineage>
</organism>
<feature type="compositionally biased region" description="Basic and acidic residues" evidence="2">
    <location>
        <begin position="102"/>
        <end position="119"/>
    </location>
</feature>
<keyword evidence="5" id="KW-1185">Reference proteome</keyword>
<name>A0A8J4FDK7_9CHLO</name>
<feature type="compositionally biased region" description="Acidic residues" evidence="2">
    <location>
        <begin position="121"/>
        <end position="133"/>
    </location>
</feature>
<feature type="region of interest" description="Disordered" evidence="2">
    <location>
        <begin position="102"/>
        <end position="133"/>
    </location>
</feature>
<keyword evidence="1" id="KW-0343">GTPase activation</keyword>
<accession>A0A8J4FDK7</accession>
<dbReference type="InterPro" id="IPR021935">
    <property type="entry name" value="SGSM1/2_RBD"/>
</dbReference>
<evidence type="ECO:0000256" key="1">
    <source>
        <dbReference type="ARBA" id="ARBA00022468"/>
    </source>
</evidence>
<dbReference type="EMBL" id="BNCO01000087">
    <property type="protein sequence ID" value="GIL66598.1"/>
    <property type="molecule type" value="Genomic_DNA"/>
</dbReference>
<feature type="non-terminal residue" evidence="4">
    <location>
        <position position="447"/>
    </location>
</feature>
<gene>
    <name evidence="4" type="ORF">Vafri_20088</name>
</gene>
<protein>
    <recommendedName>
        <fullName evidence="3">Small G protein signalling modulator 1/2 Rab-binding domain-containing protein</fullName>
    </recommendedName>
</protein>
<comment type="caution">
    <text evidence="4">The sequence shown here is derived from an EMBL/GenBank/DDBJ whole genome shotgun (WGS) entry which is preliminary data.</text>
</comment>
<evidence type="ECO:0000259" key="3">
    <source>
        <dbReference type="Pfam" id="PF12068"/>
    </source>
</evidence>
<evidence type="ECO:0000313" key="4">
    <source>
        <dbReference type="EMBL" id="GIL66598.1"/>
    </source>
</evidence>
<dbReference type="Pfam" id="PF12068">
    <property type="entry name" value="PH_RBD"/>
    <property type="match status" value="1"/>
</dbReference>
<dbReference type="Gene3D" id="2.30.29.230">
    <property type="match status" value="1"/>
</dbReference>
<dbReference type="GO" id="GO:0005096">
    <property type="term" value="F:GTPase activator activity"/>
    <property type="evidence" value="ECO:0007669"/>
    <property type="project" value="UniProtKB-KW"/>
</dbReference>
<dbReference type="Proteomes" id="UP000747399">
    <property type="component" value="Unassembled WGS sequence"/>
</dbReference>
<dbReference type="AlphaFoldDB" id="A0A8J4FDK7"/>
<feature type="domain" description="Small G protein signalling modulator 1/2 Rab-binding" evidence="3">
    <location>
        <begin position="170"/>
        <end position="384"/>
    </location>
</feature>
<evidence type="ECO:0000313" key="5">
    <source>
        <dbReference type="Proteomes" id="UP000747399"/>
    </source>
</evidence>
<evidence type="ECO:0000256" key="2">
    <source>
        <dbReference type="SAM" id="MobiDB-lite"/>
    </source>
</evidence>
<sequence length="447" mass="45777">MAHTASAVDLSGIPQVHPGTMLRVEEGQVCAVLCAVEDDSRCGLMASGRLCGGQQAQHHLPTRAILRLSLEQGGGPKTTLNGVTAVNAPPSGRLEAVGVSRLDKEAERERMQSQQHQDEAAAAEEEEEEEDYEDAFVDGTATATVCDGSSSNGDETETFSELSDPGGTEVIFVREGVAVWPGARTERILGRLSLVKQCNVLFMAWLPYSRGILQEDGTFQVTKAEAAAHPSSSPSPSAMTAGICDAGASGSLGSKGPAVNGGGGGRGSGGPGGYNMGAEAGAHAPALGRDRTLYAVHPIPLSEVKALRRRSSPLGLGCPSLVVVLTSGVTLPPLYFQNGGLKALISTLKQHVFLLKSAEEPHTYLVNDTADPLSRSLSALQLSDVLIGGPPPGASATFKPGEGVVAPAPAPPPAAAKVPPPPAPPPRAPAAWVTPTIGLGMLAAAGL</sequence>